<dbReference type="AlphaFoldDB" id="A0A5P9W9M1"/>
<feature type="region of interest" description="Disordered" evidence="1">
    <location>
        <begin position="1"/>
        <end position="25"/>
    </location>
</feature>
<evidence type="ECO:0000313" key="2">
    <source>
        <dbReference type="EMBL" id="QFX78162.1"/>
    </source>
</evidence>
<organism evidence="2">
    <name type="scientific">Pseudomonas aeruginosa</name>
    <dbReference type="NCBI Taxonomy" id="287"/>
    <lineage>
        <taxon>Bacteria</taxon>
        <taxon>Pseudomonadati</taxon>
        <taxon>Pseudomonadota</taxon>
        <taxon>Gammaproteobacteria</taxon>
        <taxon>Pseudomonadales</taxon>
        <taxon>Pseudomonadaceae</taxon>
        <taxon>Pseudomonas</taxon>
    </lineage>
</organism>
<evidence type="ECO:0000256" key="1">
    <source>
        <dbReference type="SAM" id="MobiDB-lite"/>
    </source>
</evidence>
<reference evidence="2" key="1">
    <citation type="submission" date="2019-09" db="EMBL/GenBank/DDBJ databases">
        <authorList>
            <person name="Li Z."/>
        </authorList>
    </citation>
    <scope>NUCLEOTIDE SEQUENCE</scope>
    <source>
        <strain evidence="2">PAB546</strain>
        <plasmid evidence="2">unnamed</plasmid>
    </source>
</reference>
<proteinExistence type="predicted"/>
<geneLocation type="plasmid" evidence="2">
    <name>unnamed</name>
</geneLocation>
<sequence>MDRGIHIGEPSLWTAPRTRASTGKCRPSAPLLLAASMGRTESVARPYVQRTNHGGNFCGHQPDAPRLDLIRPTTDKNRPGILRQLQERVRRYYRSPTVIPDLRNANRSRKGRQQRSERREACLLLLTSIIEHTDLVSLRCGVPTSGGFLSLTLDYLTQWTGLHPRRAERAMADLKRANLLTVSQPRQLNEDGSWRGLAAVKAVSKHLFAAFGLGRRLGYERDRASKRLAKKIAVRGGTLTGWARNVALLVGGLGKKPGRAFRSPASAGPTGVSHGMDSATYASARMQLLIDLMTRHPGMPRDDLYAEAERILQERLTKSIRA</sequence>
<gene>
    <name evidence="2" type="ORF">PNK5461_c0016</name>
</gene>
<keyword evidence="2" id="KW-0614">Plasmid</keyword>
<name>A0A5P9W9M1_PSEAI</name>
<protein>
    <submittedName>
        <fullName evidence="2">Uncharacterized protein</fullName>
    </submittedName>
</protein>
<dbReference type="EMBL" id="MN433456">
    <property type="protein sequence ID" value="QFX78162.1"/>
    <property type="molecule type" value="Genomic_DNA"/>
</dbReference>
<accession>A0A5P9W9M1</accession>